<keyword evidence="4" id="KW-0479">Metal-binding</keyword>
<evidence type="ECO:0000256" key="4">
    <source>
        <dbReference type="ARBA" id="ARBA00022723"/>
    </source>
</evidence>
<evidence type="ECO:0000256" key="9">
    <source>
        <dbReference type="ARBA" id="ARBA00023285"/>
    </source>
</evidence>
<comment type="function">
    <text evidence="3">Catalyzes the conversion of 3-deoxy-D-arabino-heptulosonate 7-phosphate (DAHP) to dehydroquinate (DHQ).</text>
</comment>
<evidence type="ECO:0000256" key="6">
    <source>
        <dbReference type="ARBA" id="ARBA00022833"/>
    </source>
</evidence>
<evidence type="ECO:0000256" key="5">
    <source>
        <dbReference type="ARBA" id="ARBA00022741"/>
    </source>
</evidence>
<comment type="cofactor">
    <cofactor evidence="2">
        <name>Co(2+)</name>
        <dbReference type="ChEBI" id="CHEBI:48828"/>
    </cofactor>
</comment>
<evidence type="ECO:0000256" key="7">
    <source>
        <dbReference type="ARBA" id="ARBA00023027"/>
    </source>
</evidence>
<dbReference type="InterPro" id="IPR056179">
    <property type="entry name" value="DHQS_C"/>
</dbReference>
<keyword evidence="14" id="KW-1185">Reference proteome</keyword>
<accession>A0ABW8YUV4</accession>
<dbReference type="InterPro" id="IPR050071">
    <property type="entry name" value="Dehydroquinate_synthase"/>
</dbReference>
<sequence length="355" mass="39443">MHSIQTNGHNIFFGEHCYTFLKQHLSQTPYSKIFVLTDSNTSQYCLPQFLANLATDIPFEIIEIEPGEEHKNILTCTELWQALTDLGADRKSLLVNLGGGVITDMGGFVAATFKRGIAFINIPTTLLAMVDASVGGKTGIDLGVLKNQVGIIINPVAVLIDKEYLNTLPANQMRSGLAEMLKHGLIADTEYWWKLNNLNDLTTEDLEDLIYTSVTIKNNIVLQDPTEKGIRKTLNFGHTIGHAVESYCLANINKETLLHGEAIAVGMVTEAYLSKELSLLSENEYKEIKKAFTGFYPRVAFTNEDINEIILLLSHDKKNDAGKVQFVLLNGIGKTIVDKQLSNSLIFNAFQDYQN</sequence>
<dbReference type="GO" id="GO:0003856">
    <property type="term" value="F:3-dehydroquinate synthase activity"/>
    <property type="evidence" value="ECO:0007669"/>
    <property type="project" value="UniProtKB-EC"/>
</dbReference>
<keyword evidence="5" id="KW-0547">Nucleotide-binding</keyword>
<proteinExistence type="predicted"/>
<feature type="domain" description="3-dehydroquinate synthase C-terminal" evidence="12">
    <location>
        <begin position="176"/>
        <end position="319"/>
    </location>
</feature>
<evidence type="ECO:0000256" key="8">
    <source>
        <dbReference type="ARBA" id="ARBA00023239"/>
    </source>
</evidence>
<dbReference type="SUPFAM" id="SSF56796">
    <property type="entry name" value="Dehydroquinate synthase-like"/>
    <property type="match status" value="1"/>
</dbReference>
<evidence type="ECO:0000256" key="10">
    <source>
        <dbReference type="NCBIfam" id="TIGR01357"/>
    </source>
</evidence>
<dbReference type="Pfam" id="PF01761">
    <property type="entry name" value="DHQ_synthase"/>
    <property type="match status" value="1"/>
</dbReference>
<keyword evidence="7" id="KW-0520">NAD</keyword>
<dbReference type="PANTHER" id="PTHR43622">
    <property type="entry name" value="3-DEHYDROQUINATE SYNTHASE"/>
    <property type="match status" value="1"/>
</dbReference>
<keyword evidence="8 13" id="KW-0456">Lyase</keyword>
<protein>
    <recommendedName>
        <fullName evidence="10">3-dehydroquinate synthase</fullName>
        <ecNumber evidence="10">4.2.3.4</ecNumber>
    </recommendedName>
</protein>
<evidence type="ECO:0000256" key="2">
    <source>
        <dbReference type="ARBA" id="ARBA00001941"/>
    </source>
</evidence>
<dbReference type="Gene3D" id="1.20.1090.10">
    <property type="entry name" value="Dehydroquinate synthase-like - alpha domain"/>
    <property type="match status" value="1"/>
</dbReference>
<dbReference type="InterPro" id="IPR030963">
    <property type="entry name" value="DHQ_synth_fam"/>
</dbReference>
<evidence type="ECO:0000256" key="1">
    <source>
        <dbReference type="ARBA" id="ARBA00001911"/>
    </source>
</evidence>
<dbReference type="EC" id="4.2.3.4" evidence="10"/>
<evidence type="ECO:0000313" key="13">
    <source>
        <dbReference type="EMBL" id="MFL9844048.1"/>
    </source>
</evidence>
<dbReference type="InterPro" id="IPR016037">
    <property type="entry name" value="DHQ_synth_AroB"/>
</dbReference>
<feature type="domain" description="3-dehydroquinate synthase N-terminal" evidence="11">
    <location>
        <begin position="62"/>
        <end position="174"/>
    </location>
</feature>
<dbReference type="PANTHER" id="PTHR43622:SF1">
    <property type="entry name" value="3-DEHYDROQUINATE SYNTHASE"/>
    <property type="match status" value="1"/>
</dbReference>
<gene>
    <name evidence="13" type="primary">aroB</name>
    <name evidence="13" type="ORF">ABS766_06415</name>
</gene>
<evidence type="ECO:0000259" key="11">
    <source>
        <dbReference type="Pfam" id="PF01761"/>
    </source>
</evidence>
<keyword evidence="9" id="KW-0170">Cobalt</keyword>
<evidence type="ECO:0000256" key="3">
    <source>
        <dbReference type="ARBA" id="ARBA00003485"/>
    </source>
</evidence>
<comment type="cofactor">
    <cofactor evidence="1">
        <name>NAD(+)</name>
        <dbReference type="ChEBI" id="CHEBI:57540"/>
    </cofactor>
</comment>
<dbReference type="Proteomes" id="UP001629156">
    <property type="component" value="Unassembled WGS sequence"/>
</dbReference>
<dbReference type="NCBIfam" id="TIGR01357">
    <property type="entry name" value="aroB"/>
    <property type="match status" value="1"/>
</dbReference>
<keyword evidence="6" id="KW-0862">Zinc</keyword>
<evidence type="ECO:0000259" key="12">
    <source>
        <dbReference type="Pfam" id="PF24621"/>
    </source>
</evidence>
<dbReference type="InterPro" id="IPR030960">
    <property type="entry name" value="DHQS/DOIS_N"/>
</dbReference>
<dbReference type="CDD" id="cd08195">
    <property type="entry name" value="DHQS"/>
    <property type="match status" value="1"/>
</dbReference>
<reference evidence="13 14" key="1">
    <citation type="submission" date="2024-06" db="EMBL/GenBank/DDBJ databases">
        <authorList>
            <person name="Kaempfer P."/>
            <person name="Viver T."/>
        </authorList>
    </citation>
    <scope>NUCLEOTIDE SEQUENCE [LARGE SCALE GENOMIC DNA]</scope>
    <source>
        <strain evidence="13 14">ST-119</strain>
    </source>
</reference>
<evidence type="ECO:0000313" key="14">
    <source>
        <dbReference type="Proteomes" id="UP001629156"/>
    </source>
</evidence>
<dbReference type="PIRSF" id="PIRSF001455">
    <property type="entry name" value="DHQ_synth"/>
    <property type="match status" value="1"/>
</dbReference>
<dbReference type="RefSeq" id="WP_408084296.1">
    <property type="nucleotide sequence ID" value="NZ_JBELPZ010000004.1"/>
</dbReference>
<name>A0ABW8YUV4_9FLAO</name>
<dbReference type="Pfam" id="PF24621">
    <property type="entry name" value="DHQS_C"/>
    <property type="match status" value="1"/>
</dbReference>
<organism evidence="13 14">
    <name type="scientific">Flavobacterium rhizosphaerae</name>
    <dbReference type="NCBI Taxonomy" id="3163298"/>
    <lineage>
        <taxon>Bacteria</taxon>
        <taxon>Pseudomonadati</taxon>
        <taxon>Bacteroidota</taxon>
        <taxon>Flavobacteriia</taxon>
        <taxon>Flavobacteriales</taxon>
        <taxon>Flavobacteriaceae</taxon>
        <taxon>Flavobacterium</taxon>
    </lineage>
</organism>
<dbReference type="EMBL" id="JBELPZ010000004">
    <property type="protein sequence ID" value="MFL9844048.1"/>
    <property type="molecule type" value="Genomic_DNA"/>
</dbReference>
<dbReference type="Gene3D" id="3.40.50.1970">
    <property type="match status" value="1"/>
</dbReference>
<comment type="caution">
    <text evidence="13">The sequence shown here is derived from an EMBL/GenBank/DDBJ whole genome shotgun (WGS) entry which is preliminary data.</text>
</comment>